<gene>
    <name evidence="2" type="ORF">EDS130_LOCUS40171</name>
    <name evidence="3" type="ORF">XAT740_LOCUS39933</name>
</gene>
<keyword evidence="4" id="KW-1185">Reference proteome</keyword>
<proteinExistence type="predicted"/>
<evidence type="ECO:0000313" key="4">
    <source>
        <dbReference type="Proteomes" id="UP000663828"/>
    </source>
</evidence>
<evidence type="ECO:0000256" key="1">
    <source>
        <dbReference type="SAM" id="Coils"/>
    </source>
</evidence>
<evidence type="ECO:0000313" key="5">
    <source>
        <dbReference type="Proteomes" id="UP000663852"/>
    </source>
</evidence>
<name>A0A815QDF5_ADIRI</name>
<evidence type="ECO:0000313" key="3">
    <source>
        <dbReference type="EMBL" id="CAF1505888.1"/>
    </source>
</evidence>
<reference evidence="2" key="1">
    <citation type="submission" date="2021-02" db="EMBL/GenBank/DDBJ databases">
        <authorList>
            <person name="Nowell W R."/>
        </authorList>
    </citation>
    <scope>NUCLEOTIDE SEQUENCE</scope>
</reference>
<protein>
    <submittedName>
        <fullName evidence="2">Uncharacterized protein</fullName>
    </submittedName>
</protein>
<dbReference type="AlphaFoldDB" id="A0A815QDF5"/>
<evidence type="ECO:0000313" key="2">
    <source>
        <dbReference type="EMBL" id="CAF1461250.1"/>
    </source>
</evidence>
<organism evidence="2 5">
    <name type="scientific">Adineta ricciae</name>
    <name type="common">Rotifer</name>
    <dbReference type="NCBI Taxonomy" id="249248"/>
    <lineage>
        <taxon>Eukaryota</taxon>
        <taxon>Metazoa</taxon>
        <taxon>Spiralia</taxon>
        <taxon>Gnathifera</taxon>
        <taxon>Rotifera</taxon>
        <taxon>Eurotatoria</taxon>
        <taxon>Bdelloidea</taxon>
        <taxon>Adinetida</taxon>
        <taxon>Adinetidae</taxon>
        <taxon>Adineta</taxon>
    </lineage>
</organism>
<comment type="caution">
    <text evidence="2">The sequence shown here is derived from an EMBL/GenBank/DDBJ whole genome shotgun (WGS) entry which is preliminary data.</text>
</comment>
<dbReference type="Proteomes" id="UP000663852">
    <property type="component" value="Unassembled WGS sequence"/>
</dbReference>
<dbReference type="EMBL" id="CAJNOJ010000476">
    <property type="protein sequence ID" value="CAF1461250.1"/>
    <property type="molecule type" value="Genomic_DNA"/>
</dbReference>
<keyword evidence="1" id="KW-0175">Coiled coil</keyword>
<feature type="coiled-coil region" evidence="1">
    <location>
        <begin position="202"/>
        <end position="236"/>
    </location>
</feature>
<accession>A0A815QDF5</accession>
<dbReference type="EMBL" id="CAJNOR010004486">
    <property type="protein sequence ID" value="CAF1505888.1"/>
    <property type="molecule type" value="Genomic_DNA"/>
</dbReference>
<dbReference type="Proteomes" id="UP000663828">
    <property type="component" value="Unassembled WGS sequence"/>
</dbReference>
<sequence length="449" mass="53222">MAFNNKSNDLSNNCWYMDVQNQKQVYPIEPKSQPEQQQSHPIKRKRCHANRKLQRYRRKLRNQGIDLSVHSKLSSTNENSQHHKQTIINSTIIEATCPPVKSIQQKITKKKKCNQNNSQLDPVEFMGNDLVDYNAISDEMLYQRTLTAFNRSDKFNSYFIGDKKIHFIRRYIHLIAQNIWHGRMSKPSAMKYSICHTYDRSKSVIEQRLKLIEKHLKQAQNAIEKFEQEIITECQQDNDCLNAMKELNSIIYQLVHEKQQVLECNFEYQRKMLIFNAADHQLLQNFFDIRPNNKHIILARHIWQATKNQLTIEEDLALLKYRQTSTALQSTSNSVHEIINNIDQDIQKLNETISIFPTSHSLSNEIDKLIQLKNKIIHQAIVHNEKKLEHLSTIIQAEQYRFSVKNRFMEKNPQWHEQVFDAIETRRKHMIQRAKCIQNHNLVKITQDK</sequence>